<name>A0A0P1BS12_9BASI</name>
<organism evidence="3 4">
    <name type="scientific">Ceraceosorus bombacis</name>
    <dbReference type="NCBI Taxonomy" id="401625"/>
    <lineage>
        <taxon>Eukaryota</taxon>
        <taxon>Fungi</taxon>
        <taxon>Dikarya</taxon>
        <taxon>Basidiomycota</taxon>
        <taxon>Ustilaginomycotina</taxon>
        <taxon>Exobasidiomycetes</taxon>
        <taxon>Ceraceosorales</taxon>
        <taxon>Ceraceosoraceae</taxon>
        <taxon>Ceraceosorus</taxon>
    </lineage>
</organism>
<dbReference type="PRINTS" id="PR02039">
    <property type="entry name" value="SPLICEFRBRR1"/>
</dbReference>
<evidence type="ECO:0000256" key="1">
    <source>
        <dbReference type="ARBA" id="ARBA00025758"/>
    </source>
</evidence>
<dbReference type="InterPro" id="IPR023251">
    <property type="entry name" value="Brr1"/>
</dbReference>
<evidence type="ECO:0000313" key="4">
    <source>
        <dbReference type="Proteomes" id="UP000054845"/>
    </source>
</evidence>
<dbReference type="Proteomes" id="UP000054845">
    <property type="component" value="Unassembled WGS sequence"/>
</dbReference>
<feature type="region of interest" description="Disordered" evidence="2">
    <location>
        <begin position="1"/>
        <end position="75"/>
    </location>
</feature>
<feature type="region of interest" description="Disordered" evidence="2">
    <location>
        <begin position="218"/>
        <end position="240"/>
    </location>
</feature>
<feature type="region of interest" description="Disordered" evidence="2">
    <location>
        <begin position="98"/>
        <end position="127"/>
    </location>
</feature>
<evidence type="ECO:0000313" key="3">
    <source>
        <dbReference type="EMBL" id="CEH19457.1"/>
    </source>
</evidence>
<feature type="compositionally biased region" description="Basic and acidic residues" evidence="2">
    <location>
        <begin position="50"/>
        <end position="65"/>
    </location>
</feature>
<proteinExistence type="inferred from homology"/>
<dbReference type="Gene3D" id="1.20.58.1070">
    <property type="match status" value="1"/>
</dbReference>
<dbReference type="EMBL" id="CCYA01000389">
    <property type="protein sequence ID" value="CEH19457.1"/>
    <property type="molecule type" value="Genomic_DNA"/>
</dbReference>
<dbReference type="AlphaFoldDB" id="A0A0P1BS12"/>
<dbReference type="GO" id="GO:0032797">
    <property type="term" value="C:SMN complex"/>
    <property type="evidence" value="ECO:0007669"/>
    <property type="project" value="TreeGrafter"/>
</dbReference>
<feature type="compositionally biased region" description="Polar residues" evidence="2">
    <location>
        <begin position="16"/>
        <end position="25"/>
    </location>
</feature>
<feature type="compositionally biased region" description="Acidic residues" evidence="2">
    <location>
        <begin position="40"/>
        <end position="49"/>
    </location>
</feature>
<sequence>MCARVMKRQRREEDFNPSSSATSSAGKPKHLGGKASSAFWEDDEDEDAELRENNDDAHWEGRGGEFGHQALPVGDLSADFDGVPTDGEQYLAVVRREAEQHGRAGGKRQNEFSKQVAGPAPPKELLSSPQDLDVRVQTSEITSNPAIPSTRWRATYIDRFKALREAVSTTPTRPITNPNFGKLPQKGRVDQWYEFVHRRAIPNGVRIEVDGDDWEASNYATHESQRQREQAQTRLDPTRRYSNGIDDVGGHILPREPSASLMKRLQSYHILQLLTIFPYWFNLPLTANASNEDVSSVNAPQALHQLYAKWIFSLLAFLDHRLTSDEISILRTLARACIAAVALHRAKRAAKAKRQKSASLAVAGTREEEQQRMEGEEGAWCVVAAVVGVWGQQDLWDDALAILKDASAGDGGGDDVGMELDYNNEVDSLS</sequence>
<feature type="compositionally biased region" description="Basic and acidic residues" evidence="2">
    <location>
        <begin position="223"/>
        <end position="239"/>
    </location>
</feature>
<comment type="similarity">
    <text evidence="1">Belongs to the gemin-2 family.</text>
</comment>
<dbReference type="OrthoDB" id="428895at2759"/>
<accession>A0A0P1BS12</accession>
<reference evidence="3 4" key="1">
    <citation type="submission" date="2014-09" db="EMBL/GenBank/DDBJ databases">
        <authorList>
            <person name="Magalhaes I.L.F."/>
            <person name="Oliveira U."/>
            <person name="Santos F.R."/>
            <person name="Vidigal T.H.D.A."/>
            <person name="Brescovit A.D."/>
            <person name="Santos A.J."/>
        </authorList>
    </citation>
    <scope>NUCLEOTIDE SEQUENCE [LARGE SCALE GENOMIC DNA]</scope>
</reference>
<dbReference type="PANTHER" id="PTHR12794:SF0">
    <property type="entry name" value="GEM-ASSOCIATED PROTEIN 2"/>
    <property type="match status" value="1"/>
</dbReference>
<dbReference type="PANTHER" id="PTHR12794">
    <property type="entry name" value="GEMIN2"/>
    <property type="match status" value="1"/>
</dbReference>
<protein>
    <submittedName>
        <fullName evidence="3">GEM-ASSOCIATED PROTEIN 2</fullName>
    </submittedName>
</protein>
<keyword evidence="4" id="KW-1185">Reference proteome</keyword>
<dbReference type="InterPro" id="IPR035426">
    <property type="entry name" value="Gemin2/Brr1"/>
</dbReference>
<dbReference type="Pfam" id="PF04938">
    <property type="entry name" value="SIP1"/>
    <property type="match status" value="1"/>
</dbReference>
<dbReference type="GO" id="GO:0000387">
    <property type="term" value="P:spliceosomal snRNP assembly"/>
    <property type="evidence" value="ECO:0007669"/>
    <property type="project" value="InterPro"/>
</dbReference>
<evidence type="ECO:0000256" key="2">
    <source>
        <dbReference type="SAM" id="MobiDB-lite"/>
    </source>
</evidence>
<dbReference type="GO" id="GO:0030532">
    <property type="term" value="C:small nuclear ribonucleoprotein complex"/>
    <property type="evidence" value="ECO:0007669"/>
    <property type="project" value="InterPro"/>
</dbReference>